<feature type="region of interest" description="Disordered" evidence="6">
    <location>
        <begin position="77"/>
        <end position="107"/>
    </location>
</feature>
<dbReference type="Pfam" id="PF00172">
    <property type="entry name" value="Zn_clus"/>
    <property type="match status" value="1"/>
</dbReference>
<dbReference type="OrthoDB" id="10258943at2759"/>
<keyword evidence="9" id="KW-1185">Reference proteome</keyword>
<evidence type="ECO:0000313" key="8">
    <source>
        <dbReference type="EMBL" id="EFC36782.1"/>
    </source>
</evidence>
<evidence type="ECO:0000256" key="2">
    <source>
        <dbReference type="ARBA" id="ARBA00022723"/>
    </source>
</evidence>
<keyword evidence="3" id="KW-0805">Transcription regulation</keyword>
<dbReference type="InterPro" id="IPR001138">
    <property type="entry name" value="Zn2Cys6_DnaBD"/>
</dbReference>
<comment type="subcellular location">
    <subcellularLocation>
        <location evidence="1">Nucleus</location>
    </subcellularLocation>
</comment>
<sequence length="568" mass="64740">MSTGHSPTNSSEIDLAEADLHPIACFACRKGHRKCDRHLPGCNECKLKGKECKYPEPMKRGPPKNMQVSYNNQQPINQQVQGSSPSLSPKNRHSPYGSTSLSPENVPNQQPINHQIVDLYFDIVSIGCPVLQRTTMLGICSKQPQENSQAEEVAMLYAIQANCYQRLGRKEEGKEAFRMSRKYLSDVFDLLDNFHIAAAFLHLSLYCLGEGEHNQSKYYLNSVQFFINQNKERLRDNDSFVNLSKLVLYVQLLLEEEEALTALDIEIQKESQGLQQNLVITERYTLQVYHFKKMIDLFLFVTQNVSDGLCGKSIPQAPPVSPNDIVKTHLVMANTQAMQFNRYHLENSPAAKSITKLMHLLIIDGLRLGILSRSPAQSDEAIIETANRITGYTTLSYFPYLPSHIYNVINNAARIHLALYKQIQRGERPDNGIDYYDILKKDQRALLLLSERYSMVEKRAKPILQQLSEEILKRERQVVHMQHMFSGNTGHVSAANLPAYFPEDREALQRIEQITSQNPSLTQLPPFPETMQKDDPFAAVIEDGFDFDIFSNVPQTENFYTDPQLQLL</sequence>
<dbReference type="PROSITE" id="PS50048">
    <property type="entry name" value="ZN2_CY6_FUNGAL_2"/>
    <property type="match status" value="1"/>
</dbReference>
<dbReference type="CDD" id="cd12148">
    <property type="entry name" value="fungal_TF_MHR"/>
    <property type="match status" value="1"/>
</dbReference>
<dbReference type="RefSeq" id="XP_002669526.1">
    <property type="nucleotide sequence ID" value="XM_002669480.1"/>
</dbReference>
<dbReference type="GO" id="GO:0000981">
    <property type="term" value="F:DNA-binding transcription factor activity, RNA polymerase II-specific"/>
    <property type="evidence" value="ECO:0007669"/>
    <property type="project" value="InterPro"/>
</dbReference>
<dbReference type="GO" id="GO:0005634">
    <property type="term" value="C:nucleus"/>
    <property type="evidence" value="ECO:0007669"/>
    <property type="project" value="UniProtKB-SubCell"/>
</dbReference>
<feature type="domain" description="Zn(2)-C6 fungal-type" evidence="7">
    <location>
        <begin position="24"/>
        <end position="54"/>
    </location>
</feature>
<dbReference type="GO" id="GO:0008270">
    <property type="term" value="F:zinc ion binding"/>
    <property type="evidence" value="ECO:0007669"/>
    <property type="project" value="InterPro"/>
</dbReference>
<dbReference type="PROSITE" id="PS00463">
    <property type="entry name" value="ZN2_CY6_FUNGAL_1"/>
    <property type="match status" value="1"/>
</dbReference>
<proteinExistence type="predicted"/>
<name>D2W288_NAEGR</name>
<evidence type="ECO:0000256" key="6">
    <source>
        <dbReference type="SAM" id="MobiDB-lite"/>
    </source>
</evidence>
<dbReference type="PANTHER" id="PTHR47338">
    <property type="entry name" value="ZN(II)2CYS6 TRANSCRIPTION FACTOR (EUROFUNG)-RELATED"/>
    <property type="match status" value="1"/>
</dbReference>
<dbReference type="InParanoid" id="D2W288"/>
<dbReference type="InterPro" id="IPR036864">
    <property type="entry name" value="Zn2-C6_fun-type_DNA-bd_sf"/>
</dbReference>
<dbReference type="Proteomes" id="UP000006671">
    <property type="component" value="Unassembled WGS sequence"/>
</dbReference>
<feature type="compositionally biased region" description="Polar residues" evidence="6">
    <location>
        <begin position="96"/>
        <end position="107"/>
    </location>
</feature>
<keyword evidence="5" id="KW-0539">Nucleus</keyword>
<evidence type="ECO:0000256" key="4">
    <source>
        <dbReference type="ARBA" id="ARBA00023163"/>
    </source>
</evidence>
<dbReference type="Gene3D" id="4.10.240.10">
    <property type="entry name" value="Zn(2)-C6 fungal-type DNA-binding domain"/>
    <property type="match status" value="1"/>
</dbReference>
<keyword evidence="2" id="KW-0479">Metal-binding</keyword>
<gene>
    <name evidence="8" type="ORF">NAEGRDRAFT_82117</name>
</gene>
<dbReference type="OMA" id="AIQANCY"/>
<protein>
    <recommendedName>
        <fullName evidence="7">Zn(2)-C6 fungal-type domain-containing protein</fullName>
    </recommendedName>
</protein>
<accession>D2W288</accession>
<reference evidence="8 9" key="1">
    <citation type="journal article" date="2010" name="Cell">
        <title>The genome of Naegleria gruberi illuminates early eukaryotic versatility.</title>
        <authorList>
            <person name="Fritz-Laylin L.K."/>
            <person name="Prochnik S.E."/>
            <person name="Ginger M.L."/>
            <person name="Dacks J.B."/>
            <person name="Carpenter M.L."/>
            <person name="Field M.C."/>
            <person name="Kuo A."/>
            <person name="Paredez A."/>
            <person name="Chapman J."/>
            <person name="Pham J."/>
            <person name="Shu S."/>
            <person name="Neupane R."/>
            <person name="Cipriano M."/>
            <person name="Mancuso J."/>
            <person name="Tu H."/>
            <person name="Salamov A."/>
            <person name="Lindquist E."/>
            <person name="Shapiro H."/>
            <person name="Lucas S."/>
            <person name="Grigoriev I.V."/>
            <person name="Cande W.Z."/>
            <person name="Fulton C."/>
            <person name="Rokhsar D.S."/>
            <person name="Dawson S.C."/>
        </authorList>
    </citation>
    <scope>NUCLEOTIDE SEQUENCE [LARGE SCALE GENOMIC DNA]</scope>
    <source>
        <strain evidence="8 9">NEG-M</strain>
    </source>
</reference>
<evidence type="ECO:0000256" key="1">
    <source>
        <dbReference type="ARBA" id="ARBA00004123"/>
    </source>
</evidence>
<dbReference type="InterPro" id="IPR050815">
    <property type="entry name" value="TF_fung"/>
</dbReference>
<dbReference type="AlphaFoldDB" id="D2W288"/>
<dbReference type="VEuPathDB" id="AmoebaDB:NAEGRDRAFT_82117"/>
<feature type="compositionally biased region" description="Polar residues" evidence="6">
    <location>
        <begin position="77"/>
        <end position="89"/>
    </location>
</feature>
<dbReference type="PANTHER" id="PTHR47338:SF5">
    <property type="entry name" value="ZN(II)2CYS6 TRANSCRIPTION FACTOR (EUROFUNG)"/>
    <property type="match status" value="1"/>
</dbReference>
<dbReference type="CDD" id="cd00067">
    <property type="entry name" value="GAL4"/>
    <property type="match status" value="1"/>
</dbReference>
<keyword evidence="4" id="KW-0804">Transcription</keyword>
<dbReference type="SUPFAM" id="SSF57701">
    <property type="entry name" value="Zn2/Cys6 DNA-binding domain"/>
    <property type="match status" value="1"/>
</dbReference>
<organism evidence="9">
    <name type="scientific">Naegleria gruberi</name>
    <name type="common">Amoeba</name>
    <dbReference type="NCBI Taxonomy" id="5762"/>
    <lineage>
        <taxon>Eukaryota</taxon>
        <taxon>Discoba</taxon>
        <taxon>Heterolobosea</taxon>
        <taxon>Tetramitia</taxon>
        <taxon>Eutetramitia</taxon>
        <taxon>Vahlkampfiidae</taxon>
        <taxon>Naegleria</taxon>
    </lineage>
</organism>
<evidence type="ECO:0000259" key="7">
    <source>
        <dbReference type="PROSITE" id="PS50048"/>
    </source>
</evidence>
<evidence type="ECO:0000256" key="3">
    <source>
        <dbReference type="ARBA" id="ARBA00023015"/>
    </source>
</evidence>
<evidence type="ECO:0000256" key="5">
    <source>
        <dbReference type="ARBA" id="ARBA00023242"/>
    </source>
</evidence>
<dbReference type="GeneID" id="8862921"/>
<dbReference type="EMBL" id="GG738925">
    <property type="protein sequence ID" value="EFC36782.1"/>
    <property type="molecule type" value="Genomic_DNA"/>
</dbReference>
<evidence type="ECO:0000313" key="9">
    <source>
        <dbReference type="Proteomes" id="UP000006671"/>
    </source>
</evidence>
<dbReference type="KEGG" id="ngr:NAEGRDRAFT_82117"/>